<dbReference type="InterPro" id="IPR013023">
    <property type="entry name" value="KARI"/>
</dbReference>
<feature type="domain" description="KARI N-terminal Rossmann" evidence="11">
    <location>
        <begin position="2"/>
        <end position="181"/>
    </location>
</feature>
<feature type="active site" evidence="9">
    <location>
        <position position="107"/>
    </location>
</feature>
<feature type="binding site" evidence="9">
    <location>
        <position position="52"/>
    </location>
    <ligand>
        <name>NADP(+)</name>
        <dbReference type="ChEBI" id="CHEBI:58349"/>
    </ligand>
</feature>
<dbReference type="PANTHER" id="PTHR21371:SF1">
    <property type="entry name" value="KETOL-ACID REDUCTOISOMERASE, MITOCHONDRIAL"/>
    <property type="match status" value="1"/>
</dbReference>
<feature type="binding site" evidence="9 10">
    <location>
        <position position="230"/>
    </location>
    <ligand>
        <name>Mg(2+)</name>
        <dbReference type="ChEBI" id="CHEBI:18420"/>
        <label>2</label>
    </ligand>
</feature>
<comment type="pathway">
    <text evidence="2 9">Amino-acid biosynthesis; L-isoleucine biosynthesis; L-isoleucine from 2-oxobutanoate: step 2/4.</text>
</comment>
<evidence type="ECO:0000256" key="2">
    <source>
        <dbReference type="ARBA" id="ARBA00004885"/>
    </source>
</evidence>
<dbReference type="HAMAP" id="MF_00435">
    <property type="entry name" value="IlvC"/>
    <property type="match status" value="1"/>
</dbReference>
<dbReference type="Gene3D" id="6.10.240.10">
    <property type="match status" value="1"/>
</dbReference>
<dbReference type="Gene3D" id="3.40.50.720">
    <property type="entry name" value="NAD(P)-binding Rossmann-like Domain"/>
    <property type="match status" value="1"/>
</dbReference>
<comment type="catalytic activity">
    <reaction evidence="9">
        <text>(2R)-2,3-dihydroxy-3-methylbutanoate + NADP(+) = (2S)-2-acetolactate + NADPH + H(+)</text>
        <dbReference type="Rhea" id="RHEA:22068"/>
        <dbReference type="ChEBI" id="CHEBI:15378"/>
        <dbReference type="ChEBI" id="CHEBI:49072"/>
        <dbReference type="ChEBI" id="CHEBI:57783"/>
        <dbReference type="ChEBI" id="CHEBI:58349"/>
        <dbReference type="ChEBI" id="CHEBI:58476"/>
        <dbReference type="EC" id="1.1.1.86"/>
    </reaction>
</comment>
<feature type="binding site" evidence="9">
    <location>
        <begin position="25"/>
        <end position="28"/>
    </location>
    <ligand>
        <name>NADP(+)</name>
        <dbReference type="ChEBI" id="CHEBI:58349"/>
    </ligand>
</feature>
<comment type="similarity">
    <text evidence="3 9 10">Belongs to the ketol-acid reductoisomerase family.</text>
</comment>
<keyword evidence="4 9" id="KW-0028">Amino-acid biosynthesis</keyword>
<feature type="domain" description="KARI C-terminal knotted" evidence="12">
    <location>
        <begin position="182"/>
        <end position="327"/>
    </location>
</feature>
<dbReference type="NCBIfam" id="TIGR00465">
    <property type="entry name" value="ilvC"/>
    <property type="match status" value="1"/>
</dbReference>
<feature type="binding site" evidence="9 10">
    <location>
        <position position="190"/>
    </location>
    <ligand>
        <name>Mg(2+)</name>
        <dbReference type="ChEBI" id="CHEBI:18420"/>
        <label>2</label>
    </ligand>
</feature>
<evidence type="ECO:0000256" key="4">
    <source>
        <dbReference type="ARBA" id="ARBA00022605"/>
    </source>
</evidence>
<comment type="caution">
    <text evidence="13">The sequence shown here is derived from an EMBL/GenBank/DDBJ whole genome shotgun (WGS) entry which is preliminary data.</text>
</comment>
<evidence type="ECO:0000256" key="1">
    <source>
        <dbReference type="ARBA" id="ARBA00004864"/>
    </source>
</evidence>
<evidence type="ECO:0000256" key="9">
    <source>
        <dbReference type="HAMAP-Rule" id="MF_00435"/>
    </source>
</evidence>
<feature type="binding site" evidence="9 10">
    <location>
        <position position="194"/>
    </location>
    <ligand>
        <name>Mg(2+)</name>
        <dbReference type="ChEBI" id="CHEBI:18420"/>
        <label>1</label>
    </ligand>
</feature>
<dbReference type="InterPro" id="IPR014359">
    <property type="entry name" value="KARI_prok"/>
</dbReference>
<dbReference type="EMBL" id="JARZFX010000002">
    <property type="protein sequence ID" value="MEC5423089.1"/>
    <property type="molecule type" value="Genomic_DNA"/>
</dbReference>
<evidence type="ECO:0000256" key="5">
    <source>
        <dbReference type="ARBA" id="ARBA00022723"/>
    </source>
</evidence>
<keyword evidence="14" id="KW-1185">Reference proteome</keyword>
<keyword evidence="6 9" id="KW-0460">Magnesium</keyword>
<sequence>MAKVLYEKDIQQEVLKNKKIAVVGYGSQGHAHALNLHESGYDVVVGLRAGKSQKKAEEDGFTVKSVADAVNEADVVMVLLPDEQQTQVYNESIKDNLKAGNAIAFAHGFNIHFSQIVPPEDVDVFLVAPKGPGHLVRRTYQEGAGVPALYGIYQDVSGNAKELALAYAQGIGAARAGVLETSFQEETETDLFGEQAVLCGGVTSLIKAGFETLTEAGYQPEVAYFECLHEMKLIVDLLYEGGLENMRYSISDTAQWGDFVSGPKVIDEGTKARMKEILTDVQTGKFAKGWILENQANRPQFNAINAKENSHPIEKVGRELRELMPFVKQPLQNKQIKQKDVKEHVTN</sequence>
<evidence type="ECO:0000313" key="13">
    <source>
        <dbReference type="EMBL" id="MEC5423089.1"/>
    </source>
</evidence>
<evidence type="ECO:0000256" key="7">
    <source>
        <dbReference type="ARBA" id="ARBA00023002"/>
    </source>
</evidence>
<dbReference type="PIRSF" id="PIRSF000116">
    <property type="entry name" value="IlvC_gammaproteo"/>
    <property type="match status" value="1"/>
</dbReference>
<dbReference type="Pfam" id="PF01450">
    <property type="entry name" value="KARI_C"/>
    <property type="match status" value="1"/>
</dbReference>
<dbReference type="PANTHER" id="PTHR21371">
    <property type="entry name" value="KETOL-ACID REDUCTOISOMERASE, MITOCHONDRIAL"/>
    <property type="match status" value="1"/>
</dbReference>
<keyword evidence="7 9" id="KW-0560">Oxidoreductase</keyword>
<dbReference type="InterPro" id="IPR036291">
    <property type="entry name" value="NAD(P)-bd_dom_sf"/>
</dbReference>
<evidence type="ECO:0000259" key="11">
    <source>
        <dbReference type="PROSITE" id="PS51850"/>
    </source>
</evidence>
<proteinExistence type="inferred from homology"/>
<feature type="binding site" evidence="9">
    <location>
        <position position="133"/>
    </location>
    <ligand>
        <name>NADP(+)</name>
        <dbReference type="ChEBI" id="CHEBI:58349"/>
    </ligand>
</feature>
<keyword evidence="8 9" id="KW-0100">Branched-chain amino acid biosynthesis</keyword>
<dbReference type="Pfam" id="PF07991">
    <property type="entry name" value="KARI_N"/>
    <property type="match status" value="1"/>
</dbReference>
<comment type="pathway">
    <text evidence="1 9">Amino-acid biosynthesis; L-valine biosynthesis; L-valine from pyruvate: step 2/4.</text>
</comment>
<dbReference type="InterPro" id="IPR013116">
    <property type="entry name" value="KARI_N"/>
</dbReference>
<organism evidence="13 14">
    <name type="scientific">Virgibacillus tibetensis</name>
    <dbReference type="NCBI Taxonomy" id="3042313"/>
    <lineage>
        <taxon>Bacteria</taxon>
        <taxon>Bacillati</taxon>
        <taxon>Bacillota</taxon>
        <taxon>Bacilli</taxon>
        <taxon>Bacillales</taxon>
        <taxon>Bacillaceae</taxon>
        <taxon>Virgibacillus</taxon>
    </lineage>
</organism>
<evidence type="ECO:0000259" key="12">
    <source>
        <dbReference type="PROSITE" id="PS51851"/>
    </source>
</evidence>
<dbReference type="SUPFAM" id="SSF48179">
    <property type="entry name" value="6-phosphogluconate dehydrogenase C-terminal domain-like"/>
    <property type="match status" value="1"/>
</dbReference>
<keyword evidence="5 9" id="KW-0479">Metal-binding</keyword>
<evidence type="ECO:0000256" key="3">
    <source>
        <dbReference type="ARBA" id="ARBA00010318"/>
    </source>
</evidence>
<comment type="cofactor">
    <cofactor evidence="9">
        <name>Mg(2+)</name>
        <dbReference type="ChEBI" id="CHEBI:18420"/>
    </cofactor>
    <text evidence="9">Binds 2 magnesium ions per subunit.</text>
</comment>
<name>A0ABU6KCU2_9BACI</name>
<feature type="binding site" evidence="9">
    <location>
        <position position="48"/>
    </location>
    <ligand>
        <name>NADP(+)</name>
        <dbReference type="ChEBI" id="CHEBI:58349"/>
    </ligand>
</feature>
<keyword evidence="9" id="KW-0521">NADP</keyword>
<dbReference type="GO" id="GO:0004455">
    <property type="term" value="F:ketol-acid reductoisomerase activity"/>
    <property type="evidence" value="ECO:0007669"/>
    <property type="project" value="UniProtKB-EC"/>
</dbReference>
<dbReference type="NCBIfam" id="NF004017">
    <property type="entry name" value="PRK05479.1"/>
    <property type="match status" value="1"/>
</dbReference>
<dbReference type="NCBIfam" id="NF009940">
    <property type="entry name" value="PRK13403.1"/>
    <property type="match status" value="1"/>
</dbReference>
<comment type="function">
    <text evidence="9">Involved in the biosynthesis of branched-chain amino acids (BCAA). Catalyzes an alkyl-migration followed by a ketol-acid reduction of (S)-2-acetolactate (S2AL) to yield (R)-2,3-dihydroxy-isovalerate. In the isomerase reaction, S2AL is rearranged via a Mg-dependent methyl migration to produce 3-hydroxy-3-methyl-2-ketobutyrate (HMKB). In the reductase reaction, this 2-ketoacid undergoes a metal-dependent reduction by NADPH to yield (R)-2,3-dihydroxy-isovalerate.</text>
</comment>
<dbReference type="InterPro" id="IPR008927">
    <property type="entry name" value="6-PGluconate_DH-like_C_sf"/>
</dbReference>
<dbReference type="InterPro" id="IPR000506">
    <property type="entry name" value="KARI_C"/>
</dbReference>
<comment type="caution">
    <text evidence="9">Lacks conserved residue(s) required for the propagation of feature annotation.</text>
</comment>
<dbReference type="EC" id="1.1.1.86" evidence="9"/>
<gene>
    <name evidence="9 13" type="primary">ilvC</name>
    <name evidence="13" type="ORF">QGM71_06190</name>
</gene>
<feature type="binding site" evidence="9 10">
    <location>
        <position position="251"/>
    </location>
    <ligand>
        <name>substrate</name>
    </ligand>
</feature>
<protein>
    <recommendedName>
        <fullName evidence="9">Ketol-acid reductoisomerase (NADP(+))</fullName>
        <shortName evidence="9">KARI</shortName>
        <ecNumber evidence="9">1.1.1.86</ecNumber>
    </recommendedName>
    <alternativeName>
        <fullName evidence="9">Acetohydroxy-acid isomeroreductase</fullName>
        <shortName evidence="9">AHIR</shortName>
    </alternativeName>
    <alternativeName>
        <fullName evidence="9">Alpha-keto-beta-hydroxylacyl reductoisomerase</fullName>
    </alternativeName>
</protein>
<dbReference type="Proteomes" id="UP001335737">
    <property type="component" value="Unassembled WGS sequence"/>
</dbReference>
<evidence type="ECO:0000256" key="10">
    <source>
        <dbReference type="PROSITE-ProRule" id="PRU01198"/>
    </source>
</evidence>
<reference evidence="13 14" key="1">
    <citation type="journal article" date="2024" name="Int. J. Syst. Evol. Microbiol.">
        <title>Virgibacillus tibetensis sp. nov., isolated from salt lake on the Tibetan Plateau of China.</title>
        <authorList>
            <person name="Phurbu D."/>
            <person name="Liu Z.-X."/>
            <person name="Wang R."/>
            <person name="Zheng Y.-Y."/>
            <person name="Liu H.-C."/>
            <person name="Zhou Y.-G."/>
            <person name="Yu Y.-J."/>
            <person name="Li A.-H."/>
        </authorList>
    </citation>
    <scope>NUCLEOTIDE SEQUENCE [LARGE SCALE GENOMIC DNA]</scope>
    <source>
        <strain evidence="13 14">C22-A2</strain>
    </source>
</reference>
<accession>A0ABU6KCU2</accession>
<feature type="binding site" evidence="9 10">
    <location>
        <position position="190"/>
    </location>
    <ligand>
        <name>Mg(2+)</name>
        <dbReference type="ChEBI" id="CHEBI:18420"/>
        <label>1</label>
    </ligand>
</feature>
<evidence type="ECO:0000313" key="14">
    <source>
        <dbReference type="Proteomes" id="UP001335737"/>
    </source>
</evidence>
<dbReference type="PROSITE" id="PS51850">
    <property type="entry name" value="KARI_N"/>
    <property type="match status" value="1"/>
</dbReference>
<feature type="binding site" evidence="9 10">
    <location>
        <position position="226"/>
    </location>
    <ligand>
        <name>Mg(2+)</name>
        <dbReference type="ChEBI" id="CHEBI:18420"/>
        <label>2</label>
    </ligand>
</feature>
<evidence type="ECO:0000256" key="6">
    <source>
        <dbReference type="ARBA" id="ARBA00022842"/>
    </source>
</evidence>
<evidence type="ECO:0000256" key="8">
    <source>
        <dbReference type="ARBA" id="ARBA00023304"/>
    </source>
</evidence>
<dbReference type="PROSITE" id="PS51851">
    <property type="entry name" value="KARI_C"/>
    <property type="match status" value="1"/>
</dbReference>
<comment type="catalytic activity">
    <reaction evidence="9">
        <text>(2R,3R)-2,3-dihydroxy-3-methylpentanoate + NADP(+) = (S)-2-ethyl-2-hydroxy-3-oxobutanoate + NADPH + H(+)</text>
        <dbReference type="Rhea" id="RHEA:13493"/>
        <dbReference type="ChEBI" id="CHEBI:15378"/>
        <dbReference type="ChEBI" id="CHEBI:49256"/>
        <dbReference type="ChEBI" id="CHEBI:49258"/>
        <dbReference type="ChEBI" id="CHEBI:57783"/>
        <dbReference type="ChEBI" id="CHEBI:58349"/>
        <dbReference type="EC" id="1.1.1.86"/>
    </reaction>
</comment>
<dbReference type="RefSeq" id="WP_327606655.1">
    <property type="nucleotide sequence ID" value="NZ_JARZFX010000002.1"/>
</dbReference>
<dbReference type="SUPFAM" id="SSF51735">
    <property type="entry name" value="NAD(P)-binding Rossmann-fold domains"/>
    <property type="match status" value="1"/>
</dbReference>